<dbReference type="GO" id="GO:0005829">
    <property type="term" value="C:cytosol"/>
    <property type="evidence" value="ECO:0007669"/>
    <property type="project" value="TreeGrafter"/>
</dbReference>
<dbReference type="PANTHER" id="PTHR10204:SF34">
    <property type="entry name" value="NAD(P)H DEHYDROGENASE [QUINONE] 1 ISOFORM 1"/>
    <property type="match status" value="1"/>
</dbReference>
<protein>
    <recommendedName>
        <fullName evidence="3">Flavodoxin-like fold domain-containing protein</fullName>
    </recommendedName>
</protein>
<name>A0A1G2MB49_9BACT</name>
<dbReference type="InterPro" id="IPR003680">
    <property type="entry name" value="Flavodoxin_fold"/>
</dbReference>
<organism evidence="4 5">
    <name type="scientific">Candidatus Taylorbacteria bacterium RIFCSPHIGHO2_01_FULL_51_15</name>
    <dbReference type="NCBI Taxonomy" id="1802304"/>
    <lineage>
        <taxon>Bacteria</taxon>
        <taxon>Candidatus Tayloriibacteriota</taxon>
    </lineage>
</organism>
<comment type="caution">
    <text evidence="4">The sequence shown here is derived from an EMBL/GenBank/DDBJ whole genome shotgun (WGS) entry which is preliminary data.</text>
</comment>
<evidence type="ECO:0000259" key="3">
    <source>
        <dbReference type="Pfam" id="PF02525"/>
    </source>
</evidence>
<evidence type="ECO:0000256" key="1">
    <source>
        <dbReference type="ARBA" id="ARBA00006252"/>
    </source>
</evidence>
<dbReference type="InterPro" id="IPR029039">
    <property type="entry name" value="Flavoprotein-like_sf"/>
</dbReference>
<dbReference type="AlphaFoldDB" id="A0A1G2MB49"/>
<gene>
    <name evidence="4" type="ORF">A2849_00905</name>
</gene>
<keyword evidence="2" id="KW-0560">Oxidoreductase</keyword>
<comment type="similarity">
    <text evidence="1">Belongs to the NAD(P)H dehydrogenase (quinone) family.</text>
</comment>
<sequence>MKTAKIFILLGHPDTNTLSGSFTDAYERGARAGGHEIRRLNLGDLQFDPVLHEGYKNPQPLEPDLLTVQENLKWAEHFVVIYPSWWSTMPAILKGMFDRIWLPGFAFQFKREGFGAGYFWERLLKGKTARVFVTSDSHPLMARFIFGDTTNEIKKCILWFAGFRPRIKKIGPLKFISESRAKRWQQKFERWGSRGF</sequence>
<feature type="domain" description="Flavodoxin-like fold" evidence="3">
    <location>
        <begin position="5"/>
        <end position="165"/>
    </location>
</feature>
<reference evidence="4 5" key="1">
    <citation type="journal article" date="2016" name="Nat. Commun.">
        <title>Thousands of microbial genomes shed light on interconnected biogeochemical processes in an aquifer system.</title>
        <authorList>
            <person name="Anantharaman K."/>
            <person name="Brown C.T."/>
            <person name="Hug L.A."/>
            <person name="Sharon I."/>
            <person name="Castelle C.J."/>
            <person name="Probst A.J."/>
            <person name="Thomas B.C."/>
            <person name="Singh A."/>
            <person name="Wilkins M.J."/>
            <person name="Karaoz U."/>
            <person name="Brodie E.L."/>
            <person name="Williams K.H."/>
            <person name="Hubbard S.S."/>
            <person name="Banfield J.F."/>
        </authorList>
    </citation>
    <scope>NUCLEOTIDE SEQUENCE [LARGE SCALE GENOMIC DNA]</scope>
</reference>
<dbReference type="Gene3D" id="3.40.50.360">
    <property type="match status" value="1"/>
</dbReference>
<evidence type="ECO:0000256" key="2">
    <source>
        <dbReference type="ARBA" id="ARBA00023002"/>
    </source>
</evidence>
<accession>A0A1G2MB49</accession>
<dbReference type="GO" id="GO:0003955">
    <property type="term" value="F:NAD(P)H dehydrogenase (quinone) activity"/>
    <property type="evidence" value="ECO:0007669"/>
    <property type="project" value="TreeGrafter"/>
</dbReference>
<dbReference type="InterPro" id="IPR051545">
    <property type="entry name" value="NAD(P)H_dehydrogenase_qn"/>
</dbReference>
<dbReference type="Proteomes" id="UP000178121">
    <property type="component" value="Unassembled WGS sequence"/>
</dbReference>
<dbReference type="SUPFAM" id="SSF52218">
    <property type="entry name" value="Flavoproteins"/>
    <property type="match status" value="1"/>
</dbReference>
<evidence type="ECO:0000313" key="4">
    <source>
        <dbReference type="EMBL" id="OHA21130.1"/>
    </source>
</evidence>
<dbReference type="PANTHER" id="PTHR10204">
    <property type="entry name" value="NAD P H OXIDOREDUCTASE-RELATED"/>
    <property type="match status" value="1"/>
</dbReference>
<evidence type="ECO:0000313" key="5">
    <source>
        <dbReference type="Proteomes" id="UP000178121"/>
    </source>
</evidence>
<dbReference type="Pfam" id="PF02525">
    <property type="entry name" value="Flavodoxin_2"/>
    <property type="match status" value="1"/>
</dbReference>
<proteinExistence type="inferred from homology"/>
<dbReference type="EMBL" id="MHRI01000014">
    <property type="protein sequence ID" value="OHA21130.1"/>
    <property type="molecule type" value="Genomic_DNA"/>
</dbReference>